<evidence type="ECO:0000313" key="4">
    <source>
        <dbReference type="Proteomes" id="UP000008062"/>
    </source>
</evidence>
<dbReference type="GeneID" id="13395705"/>
<feature type="chain" id="PRO_5003391151" evidence="2">
    <location>
        <begin position="22"/>
        <end position="168"/>
    </location>
</feature>
<keyword evidence="2" id="KW-0732">Signal</keyword>
<dbReference type="InParanoid" id="F9X658"/>
<proteinExistence type="predicted"/>
<dbReference type="HOGENOM" id="CLU_1587806_0_0_1"/>
<keyword evidence="1" id="KW-0812">Transmembrane</keyword>
<dbReference type="AlphaFoldDB" id="F9X658"/>
<organism evidence="3 4">
    <name type="scientific">Zymoseptoria tritici (strain CBS 115943 / IPO323)</name>
    <name type="common">Speckled leaf blotch fungus</name>
    <name type="synonym">Septoria tritici</name>
    <dbReference type="NCBI Taxonomy" id="336722"/>
    <lineage>
        <taxon>Eukaryota</taxon>
        <taxon>Fungi</taxon>
        <taxon>Dikarya</taxon>
        <taxon>Ascomycota</taxon>
        <taxon>Pezizomycotina</taxon>
        <taxon>Dothideomycetes</taxon>
        <taxon>Dothideomycetidae</taxon>
        <taxon>Mycosphaerellales</taxon>
        <taxon>Mycosphaerellaceae</taxon>
        <taxon>Zymoseptoria</taxon>
    </lineage>
</organism>
<protein>
    <submittedName>
        <fullName evidence="3">Uncharacterized protein</fullName>
    </submittedName>
</protein>
<dbReference type="OrthoDB" id="10620399at2759"/>
<reference evidence="3 4" key="1">
    <citation type="journal article" date="2011" name="PLoS Genet.">
        <title>Finished genome of the fungal wheat pathogen Mycosphaerella graminicola reveals dispensome structure, chromosome plasticity, and stealth pathogenesis.</title>
        <authorList>
            <person name="Goodwin S.B."/>
            <person name="Ben M'barek S."/>
            <person name="Dhillon B."/>
            <person name="Wittenberg A.H.J."/>
            <person name="Crane C.F."/>
            <person name="Hane J.K."/>
            <person name="Foster A.J."/>
            <person name="Van der Lee T.A.J."/>
            <person name="Grimwood J."/>
            <person name="Aerts A."/>
            <person name="Antoniw J."/>
            <person name="Bailey A."/>
            <person name="Bluhm B."/>
            <person name="Bowler J."/>
            <person name="Bristow J."/>
            <person name="van der Burgt A."/>
            <person name="Canto-Canche B."/>
            <person name="Churchill A.C.L."/>
            <person name="Conde-Ferraez L."/>
            <person name="Cools H.J."/>
            <person name="Coutinho P.M."/>
            <person name="Csukai M."/>
            <person name="Dehal P."/>
            <person name="De Wit P."/>
            <person name="Donzelli B."/>
            <person name="van de Geest H.C."/>
            <person name="van Ham R.C.H.J."/>
            <person name="Hammond-Kosack K.E."/>
            <person name="Henrissat B."/>
            <person name="Kilian A."/>
            <person name="Kobayashi A.K."/>
            <person name="Koopmann E."/>
            <person name="Kourmpetis Y."/>
            <person name="Kuzniar A."/>
            <person name="Lindquist E."/>
            <person name="Lombard V."/>
            <person name="Maliepaard C."/>
            <person name="Martins N."/>
            <person name="Mehrabi R."/>
            <person name="Nap J.P.H."/>
            <person name="Ponomarenko A."/>
            <person name="Rudd J.J."/>
            <person name="Salamov A."/>
            <person name="Schmutz J."/>
            <person name="Schouten H.J."/>
            <person name="Shapiro H."/>
            <person name="Stergiopoulos I."/>
            <person name="Torriani S.F.F."/>
            <person name="Tu H."/>
            <person name="de Vries R.P."/>
            <person name="Waalwijk C."/>
            <person name="Ware S.B."/>
            <person name="Wiebenga A."/>
            <person name="Zwiers L.-H."/>
            <person name="Oliver R.P."/>
            <person name="Grigoriev I.V."/>
            <person name="Kema G.H.J."/>
        </authorList>
    </citation>
    <scope>NUCLEOTIDE SEQUENCE [LARGE SCALE GENOMIC DNA]</scope>
    <source>
        <strain evidence="4">CBS 115943 / IPO323</strain>
    </source>
</reference>
<keyword evidence="1" id="KW-1133">Transmembrane helix</keyword>
<name>F9X658_ZYMTI</name>
<feature type="transmembrane region" description="Helical" evidence="1">
    <location>
        <begin position="124"/>
        <end position="146"/>
    </location>
</feature>
<dbReference type="KEGG" id="ztr:MYCGRDRAFT_91543"/>
<gene>
    <name evidence="3" type="ORF">MYCGRDRAFT_91543</name>
</gene>
<dbReference type="Proteomes" id="UP000008062">
    <property type="component" value="Chromosome 3"/>
</dbReference>
<evidence type="ECO:0000256" key="2">
    <source>
        <dbReference type="SAM" id="SignalP"/>
    </source>
</evidence>
<sequence length="168" mass="18484">MPTLKALLKALLETAIIVAAARSVQNAITTFNHYTTGTGKVAVSKTEVAIDGCSAFLPREMWRRTHCFECKKFSVNQSSCIRTMTIKAFLLVIYQIAVLFAAAVSVKDAAFGFKRHFDGDEEVTLLRCVGGMLVTIMLLGIAFNAVKRLLDQARQLGRVNEENQGVQI</sequence>
<keyword evidence="1" id="KW-0472">Membrane</keyword>
<accession>F9X658</accession>
<dbReference type="RefSeq" id="XP_003853743.1">
    <property type="nucleotide sequence ID" value="XM_003853695.1"/>
</dbReference>
<dbReference type="VEuPathDB" id="FungiDB:ZTRI_3.320"/>
<evidence type="ECO:0000313" key="3">
    <source>
        <dbReference type="EMBL" id="EGP88719.1"/>
    </source>
</evidence>
<feature type="transmembrane region" description="Helical" evidence="1">
    <location>
        <begin position="86"/>
        <end position="104"/>
    </location>
</feature>
<dbReference type="EMBL" id="CM001198">
    <property type="protein sequence ID" value="EGP88719.1"/>
    <property type="molecule type" value="Genomic_DNA"/>
</dbReference>
<keyword evidence="4" id="KW-1185">Reference proteome</keyword>
<feature type="signal peptide" evidence="2">
    <location>
        <begin position="1"/>
        <end position="21"/>
    </location>
</feature>
<evidence type="ECO:0000256" key="1">
    <source>
        <dbReference type="SAM" id="Phobius"/>
    </source>
</evidence>